<evidence type="ECO:0000256" key="2">
    <source>
        <dbReference type="SAM" id="SignalP"/>
    </source>
</evidence>
<keyword evidence="1" id="KW-0812">Transmembrane</keyword>
<protein>
    <submittedName>
        <fullName evidence="3">Uncharacterized protein</fullName>
    </submittedName>
</protein>
<dbReference type="Proteomes" id="UP000829354">
    <property type="component" value="Chromosome X"/>
</dbReference>
<sequence length="357" mass="40292">MGLWLSIRLIIIYVFLSGVEAGFKDAQVVEFQGIRGNYVMHMDITDILLQAQRQDRPVKMAFYANTVFGFEVTKCDSVLISTWTEMQSRTMEFYGRYVDLLIEHSTKKCNGTEDTPRGGAPILFRICSFYRLELVLYSNRKRMSKGKFIFSLGFRQRATIHDSFLGPFVVESKSSVRLVYNAKIADNLTEESSGMSIFVITDVSSPVKISFGKCSMILQERLTPSEKDTTLLSPELVKKIRSLTTLTCSEDPKNENFEIHITTTGPTTGKIFLSVEPTRNVFQRFSLLFILFAVFGVLAIAMCWKNCRVEEPVRFGTPGAARHYRENYLVPSLAGPHACESCGNAPDAHIVDCCCCY</sequence>
<keyword evidence="4" id="KW-1185">Reference proteome</keyword>
<evidence type="ECO:0000313" key="4">
    <source>
        <dbReference type="Proteomes" id="UP000829354"/>
    </source>
</evidence>
<dbReference type="AlphaFoldDB" id="A0AAE9FPM9"/>
<reference evidence="3 4" key="1">
    <citation type="submission" date="2022-04" db="EMBL/GenBank/DDBJ databases">
        <title>Chromosome-level reference genomes for two strains of Caenorhabditis briggsae: an improved platform for comparative genomics.</title>
        <authorList>
            <person name="Stevens L."/>
            <person name="Andersen E."/>
        </authorList>
    </citation>
    <scope>NUCLEOTIDE SEQUENCE [LARGE SCALE GENOMIC DNA]</scope>
    <source>
        <strain evidence="3">VX34</strain>
        <tissue evidence="3">Whole-organism</tissue>
    </source>
</reference>
<organism evidence="3 4">
    <name type="scientific">Caenorhabditis briggsae</name>
    <dbReference type="NCBI Taxonomy" id="6238"/>
    <lineage>
        <taxon>Eukaryota</taxon>
        <taxon>Metazoa</taxon>
        <taxon>Ecdysozoa</taxon>
        <taxon>Nematoda</taxon>
        <taxon>Chromadorea</taxon>
        <taxon>Rhabditida</taxon>
        <taxon>Rhabditina</taxon>
        <taxon>Rhabditomorpha</taxon>
        <taxon>Rhabditoidea</taxon>
        <taxon>Rhabditidae</taxon>
        <taxon>Peloderinae</taxon>
        <taxon>Caenorhabditis</taxon>
    </lineage>
</organism>
<keyword evidence="1" id="KW-0472">Membrane</keyword>
<dbReference type="EMBL" id="CP092625">
    <property type="protein sequence ID" value="UMM44372.1"/>
    <property type="molecule type" value="Genomic_DNA"/>
</dbReference>
<feature type="chain" id="PRO_5042111593" evidence="2">
    <location>
        <begin position="22"/>
        <end position="357"/>
    </location>
</feature>
<name>A0AAE9FPM9_CAEBR</name>
<keyword evidence="2" id="KW-0732">Signal</keyword>
<gene>
    <name evidence="3" type="ORF">L5515_019531</name>
</gene>
<accession>A0AAE9FPM9</accession>
<feature type="transmembrane region" description="Helical" evidence="1">
    <location>
        <begin position="285"/>
        <end position="304"/>
    </location>
</feature>
<proteinExistence type="predicted"/>
<evidence type="ECO:0000313" key="3">
    <source>
        <dbReference type="EMBL" id="UMM44372.1"/>
    </source>
</evidence>
<evidence type="ECO:0000256" key="1">
    <source>
        <dbReference type="SAM" id="Phobius"/>
    </source>
</evidence>
<keyword evidence="1" id="KW-1133">Transmembrane helix</keyword>
<feature type="signal peptide" evidence="2">
    <location>
        <begin position="1"/>
        <end position="21"/>
    </location>
</feature>